<comment type="caution">
    <text evidence="1">The sequence shown here is derived from an EMBL/GenBank/DDBJ whole genome shotgun (WGS) entry which is preliminary data.</text>
</comment>
<sequence length="154" mass="16808">MYLIHCSHLVLIESKRCQKWWHLTHVVAGDANEMVVEASSRGGSGGGGGATAAVSSTSAWAWSVGDKRGREEHMNEQISEPVTTFCRAYSDFSIESSAMGSGPFTEKGIHKFYLFVGVGSLLLYSQCVNYLADCSLEILDDPLVTALLKVLKFR</sequence>
<dbReference type="Proteomes" id="UP000594638">
    <property type="component" value="Unassembled WGS sequence"/>
</dbReference>
<accession>A0A8S0TXE3</accession>
<name>A0A8S0TXE3_OLEEU</name>
<dbReference type="EMBL" id="CACTIH010007324">
    <property type="protein sequence ID" value="CAA3009704.1"/>
    <property type="molecule type" value="Genomic_DNA"/>
</dbReference>
<organism evidence="1 2">
    <name type="scientific">Olea europaea subsp. europaea</name>
    <dbReference type="NCBI Taxonomy" id="158383"/>
    <lineage>
        <taxon>Eukaryota</taxon>
        <taxon>Viridiplantae</taxon>
        <taxon>Streptophyta</taxon>
        <taxon>Embryophyta</taxon>
        <taxon>Tracheophyta</taxon>
        <taxon>Spermatophyta</taxon>
        <taxon>Magnoliopsida</taxon>
        <taxon>eudicotyledons</taxon>
        <taxon>Gunneridae</taxon>
        <taxon>Pentapetalae</taxon>
        <taxon>asterids</taxon>
        <taxon>lamiids</taxon>
        <taxon>Lamiales</taxon>
        <taxon>Oleaceae</taxon>
        <taxon>Oleeae</taxon>
        <taxon>Olea</taxon>
    </lineage>
</organism>
<dbReference type="Gramene" id="OE9A052251T1">
    <property type="protein sequence ID" value="OE9A052251C1"/>
    <property type="gene ID" value="OE9A052251"/>
</dbReference>
<reference evidence="1 2" key="1">
    <citation type="submission" date="2019-12" db="EMBL/GenBank/DDBJ databases">
        <authorList>
            <person name="Alioto T."/>
            <person name="Alioto T."/>
            <person name="Gomez Garrido J."/>
        </authorList>
    </citation>
    <scope>NUCLEOTIDE SEQUENCE [LARGE SCALE GENOMIC DNA]</scope>
</reference>
<gene>
    <name evidence="1" type="ORF">OLEA9_A052251</name>
</gene>
<proteinExistence type="predicted"/>
<protein>
    <submittedName>
        <fullName evidence="1">Uncharacterized protein</fullName>
    </submittedName>
</protein>
<dbReference type="AlphaFoldDB" id="A0A8S0TXE3"/>
<dbReference type="OrthoDB" id="1925932at2759"/>
<evidence type="ECO:0000313" key="2">
    <source>
        <dbReference type="Proteomes" id="UP000594638"/>
    </source>
</evidence>
<evidence type="ECO:0000313" key="1">
    <source>
        <dbReference type="EMBL" id="CAA3009704.1"/>
    </source>
</evidence>
<keyword evidence="2" id="KW-1185">Reference proteome</keyword>